<dbReference type="InterPro" id="IPR010368">
    <property type="entry name" value="Com_YlbF"/>
</dbReference>
<dbReference type="PANTHER" id="PTHR38448:SF1">
    <property type="entry name" value="YLBF FAMILY REGULATOR"/>
    <property type="match status" value="1"/>
</dbReference>
<keyword evidence="2" id="KW-0067">ATP-binding</keyword>
<dbReference type="STRING" id="142588.SAMN04488559_10411"/>
<dbReference type="InterPro" id="IPR052767">
    <property type="entry name" value="Bact_com_dev_regulator"/>
</dbReference>
<gene>
    <name evidence="2" type="ORF">SAMN04488559_10411</name>
</gene>
<dbReference type="RefSeq" id="WP_092650742.1">
    <property type="nucleotide sequence ID" value="NZ_FOHA01000004.1"/>
</dbReference>
<keyword evidence="1" id="KW-0175">Coiled coil</keyword>
<dbReference type="EMBL" id="FOHA01000004">
    <property type="protein sequence ID" value="SER71724.1"/>
    <property type="molecule type" value="Genomic_DNA"/>
</dbReference>
<dbReference type="Gene3D" id="1.20.1500.10">
    <property type="entry name" value="YheA/YmcA-like"/>
    <property type="match status" value="1"/>
</dbReference>
<dbReference type="InterPro" id="IPR016783">
    <property type="entry name" value="Biofilm_formation_YmcA"/>
</dbReference>
<dbReference type="GO" id="GO:0005524">
    <property type="term" value="F:ATP binding"/>
    <property type="evidence" value="ECO:0007669"/>
    <property type="project" value="UniProtKB-KW"/>
</dbReference>
<accession>A0A1H9RGD7</accession>
<name>A0A1H9RGD7_9LACT</name>
<dbReference type="PANTHER" id="PTHR38448">
    <property type="entry name" value="REGULATORY PROTEIN YLBF-RELATED"/>
    <property type="match status" value="1"/>
</dbReference>
<evidence type="ECO:0000313" key="2">
    <source>
        <dbReference type="EMBL" id="SER71724.1"/>
    </source>
</evidence>
<proteinExistence type="predicted"/>
<dbReference type="AlphaFoldDB" id="A0A1H9RGD7"/>
<feature type="coiled-coil region" evidence="1">
    <location>
        <begin position="90"/>
        <end position="117"/>
    </location>
</feature>
<dbReference type="SUPFAM" id="SSF158622">
    <property type="entry name" value="YheA/YmcA-like"/>
    <property type="match status" value="1"/>
</dbReference>
<keyword evidence="3" id="KW-1185">Reference proteome</keyword>
<dbReference type="Pfam" id="PF06133">
    <property type="entry name" value="Com_YlbF"/>
    <property type="match status" value="1"/>
</dbReference>
<evidence type="ECO:0000256" key="1">
    <source>
        <dbReference type="SAM" id="Coils"/>
    </source>
</evidence>
<dbReference type="InterPro" id="IPR023378">
    <property type="entry name" value="YheA/YmcA-like_dom_sf"/>
</dbReference>
<dbReference type="Proteomes" id="UP000198948">
    <property type="component" value="Unassembled WGS sequence"/>
</dbReference>
<sequence length="126" mass="14728">MEPISKMDEATAQALASLTEMIKAHEVIQEYQALEENVQQNQRLNELIEQIKDKQKEAVAFSHYEKPEAEKVVIKELDELTTQFKEHFLVRTYQENLVEANALLQNIVEKIQETVNEEIQKNDDEK</sequence>
<feature type="coiled-coil region" evidence="1">
    <location>
        <begin position="24"/>
        <end position="57"/>
    </location>
</feature>
<protein>
    <submittedName>
        <fullName evidence="2">Polar amino acid transport system ATP-binding protein</fullName>
    </submittedName>
</protein>
<dbReference type="PIRSF" id="PIRSF021287">
    <property type="entry name" value="Biofilm_formation_YmcA"/>
    <property type="match status" value="1"/>
</dbReference>
<keyword evidence="2" id="KW-0547">Nucleotide-binding</keyword>
<organism evidence="2 3">
    <name type="scientific">Isobaculum melis</name>
    <dbReference type="NCBI Taxonomy" id="142588"/>
    <lineage>
        <taxon>Bacteria</taxon>
        <taxon>Bacillati</taxon>
        <taxon>Bacillota</taxon>
        <taxon>Bacilli</taxon>
        <taxon>Lactobacillales</taxon>
        <taxon>Carnobacteriaceae</taxon>
        <taxon>Isobaculum</taxon>
    </lineage>
</organism>
<evidence type="ECO:0000313" key="3">
    <source>
        <dbReference type="Proteomes" id="UP000198948"/>
    </source>
</evidence>
<reference evidence="2 3" key="1">
    <citation type="submission" date="2016-10" db="EMBL/GenBank/DDBJ databases">
        <authorList>
            <person name="de Groot N.N."/>
        </authorList>
    </citation>
    <scope>NUCLEOTIDE SEQUENCE [LARGE SCALE GENOMIC DNA]</scope>
    <source>
        <strain evidence="2 3">DSM 13760</strain>
    </source>
</reference>
<dbReference type="OrthoDB" id="2167788at2"/>